<sequence>MFDKAIARMMRIQSISPSLPLVSELKPHIRLLGPMPELLPLYVRSVNRVRYASVPEDSEPDEPWRRYCFCPLPKSLGKPLYVRYASVPENPLYVRSVNRVRYASVHEDSEPEDSEPDDPWRRYCSCPLPKSLGNPCLDLFLFVGPTSSELSMDALLELAWNDNPLTTLKLILNMRELLREYSEFPLIWLYHNHPKTLAFNLRTFAECGYLKDLPLLLLKLLLHDLCSYRHFDLCDKITKFVVAYYEDVKYHFLYNHISDLFTDLLKSDLELLKSGNFQKISLAAKFCPSLNSSLDLSTFMCESIAKRLFPQNSDSMYKRISEKHYSYRVRDRLRKEVIAPLRRALNSPEFYTSLSKRSLHAYIPPAKVTTELLKETVLTRNRDTQVNGGLISRNKERYTNYNNRVRKYAIMNIPIEELLPHKILFCFYHEVCGELANLQWKKMIEHLTMKGKFKSCLASCDVSPNMNGFCSTVSVALGLLISDLSEGPWRGKIMTFSHDPQLQKIEGDDLQSRTDFMERMDWGLKIDLQKVFFRILEAAIKENIDKDKMVKIVFVFTNMDVGKTYCSNNWDIEYQAIRNKFHESGYTSLPVIVFWNLKNSNYCKPYCYDSELGLVPNGPQGVTLLKGFSDTLLRLVIENNGVLNCEAIMEMIISDKRYEKLVVYD</sequence>
<proteinExistence type="predicted"/>
<reference evidence="3 4" key="1">
    <citation type="submission" date="2019-06" db="EMBL/GenBank/DDBJ databases">
        <title>A chromosomal-level reference genome of Carpinus fangiana (Coryloideae, Betulaceae).</title>
        <authorList>
            <person name="Yang X."/>
            <person name="Wang Z."/>
            <person name="Zhang L."/>
            <person name="Hao G."/>
            <person name="Liu J."/>
            <person name="Yang Y."/>
        </authorList>
    </citation>
    <scope>NUCLEOTIDE SEQUENCE [LARGE SCALE GENOMIC DNA]</scope>
    <source>
        <strain evidence="3">Cfa_2016G</strain>
        <tissue evidence="3">Leaf</tissue>
    </source>
</reference>
<dbReference type="Pfam" id="PF11443">
    <property type="entry name" value="DUF2828"/>
    <property type="match status" value="2"/>
</dbReference>
<dbReference type="InterPro" id="IPR058580">
    <property type="entry name" value="DUF2828"/>
</dbReference>
<dbReference type="PIRSF" id="PIRSF015417">
    <property type="entry name" value="T31B5_30_vWA"/>
    <property type="match status" value="1"/>
</dbReference>
<feature type="domain" description="DUF2828" evidence="1">
    <location>
        <begin position="131"/>
        <end position="224"/>
    </location>
</feature>
<dbReference type="AlphaFoldDB" id="A0A5N6L5S8"/>
<evidence type="ECO:0000259" key="1">
    <source>
        <dbReference type="Pfam" id="PF11443"/>
    </source>
</evidence>
<protein>
    <submittedName>
        <fullName evidence="3">Uncharacterized protein</fullName>
    </submittedName>
</protein>
<keyword evidence="4" id="KW-1185">Reference proteome</keyword>
<gene>
    <name evidence="3" type="ORF">FH972_027034</name>
</gene>
<accession>A0A5N6L5S8</accession>
<dbReference type="EMBL" id="VIBQ01000207">
    <property type="protein sequence ID" value="KAB9415855.1"/>
    <property type="molecule type" value="Genomic_DNA"/>
</dbReference>
<dbReference type="Proteomes" id="UP000327013">
    <property type="component" value="Unassembled WGS sequence"/>
</dbReference>
<evidence type="ECO:0000313" key="3">
    <source>
        <dbReference type="EMBL" id="KAB9415855.1"/>
    </source>
</evidence>
<feature type="domain" description="DUF2828" evidence="1">
    <location>
        <begin position="238"/>
        <end position="452"/>
    </location>
</feature>
<dbReference type="Pfam" id="PF25043">
    <property type="entry name" value="DUF7788"/>
    <property type="match status" value="1"/>
</dbReference>
<dbReference type="PANTHER" id="PTHR31373:SF17">
    <property type="entry name" value="OS06G0652100 PROTEIN"/>
    <property type="match status" value="1"/>
</dbReference>
<organism evidence="3 4">
    <name type="scientific">Carpinus fangiana</name>
    <dbReference type="NCBI Taxonomy" id="176857"/>
    <lineage>
        <taxon>Eukaryota</taxon>
        <taxon>Viridiplantae</taxon>
        <taxon>Streptophyta</taxon>
        <taxon>Embryophyta</taxon>
        <taxon>Tracheophyta</taxon>
        <taxon>Spermatophyta</taxon>
        <taxon>Magnoliopsida</taxon>
        <taxon>eudicotyledons</taxon>
        <taxon>Gunneridae</taxon>
        <taxon>Pentapetalae</taxon>
        <taxon>rosids</taxon>
        <taxon>fabids</taxon>
        <taxon>Fagales</taxon>
        <taxon>Betulaceae</taxon>
        <taxon>Carpinus</taxon>
    </lineage>
</organism>
<comment type="caution">
    <text evidence="3">The sequence shown here is derived from an EMBL/GenBank/DDBJ whole genome shotgun (WGS) entry which is preliminary data.</text>
</comment>
<dbReference type="InterPro" id="IPR011205">
    <property type="entry name" value="UCP015417_vWA"/>
</dbReference>
<feature type="domain" description="DUF7788" evidence="2">
    <location>
        <begin position="455"/>
        <end position="644"/>
    </location>
</feature>
<name>A0A5N6L5S8_9ROSI</name>
<dbReference type="OrthoDB" id="1149618at2759"/>
<dbReference type="PANTHER" id="PTHR31373">
    <property type="entry name" value="OS06G0652100 PROTEIN"/>
    <property type="match status" value="1"/>
</dbReference>
<evidence type="ECO:0000313" key="4">
    <source>
        <dbReference type="Proteomes" id="UP000327013"/>
    </source>
</evidence>
<dbReference type="InterPro" id="IPR056690">
    <property type="entry name" value="DUF7788"/>
</dbReference>
<evidence type="ECO:0000259" key="2">
    <source>
        <dbReference type="Pfam" id="PF25043"/>
    </source>
</evidence>